<sequence length="499" mass="53927">MIAVDLGVDGHGGRSSLDGLRIAVLGTGQYGSAFAERLGRNNAGISVVLGSRRELIDPNGFPLPCSVLSYEQAAEESDVIVFAFKVDDHADVVASLGNRLEGKVIVDVSNSAHRSYLQRIRERLSRTQNIDQSAGGSNTIRLHRLLEKELVHADVVKAFNNISAYSLSLPSRSPGASRNACMISGDSDDAKQLVARIARTMGFEVVHMGGLDASAGQEGAVHSFFEGWKIACGIGFALTVAFLLYVTIAYWAISSLEWITYPTRSFLIVTGDVSAGLLAMTFLPGPIAAFWQLFRGTATRPFPAWFGTWLTIRKQLGLLSFAISIPHVIMACKGDEPTELRISSQLAPVFGTVAFLLFFVMSSCSRGTASAHFTWSEFRFIFVHIGYGVVGFTLAHVVCIGVGHVEDFHSSADSTSPFSGETALSAMFLVGVLGLSILLKLIVSVPPMRTWVGRIRSHQKLDLFPVWLRLSTSPSDADVNASLDPDRTVPVSQDSVPED</sequence>
<protein>
    <recommendedName>
        <fullName evidence="4">Pyrroline-5-carboxylate reductase catalytic N-terminal domain-containing protein</fullName>
    </recommendedName>
</protein>
<evidence type="ECO:0000313" key="5">
    <source>
        <dbReference type="EMBL" id="KAJ8902608.1"/>
    </source>
</evidence>
<dbReference type="GO" id="GO:0015677">
    <property type="term" value="P:copper ion import"/>
    <property type="evidence" value="ECO:0007669"/>
    <property type="project" value="TreeGrafter"/>
</dbReference>
<feature type="transmembrane region" description="Helical" evidence="3">
    <location>
        <begin position="315"/>
        <end position="330"/>
    </location>
</feature>
<dbReference type="GO" id="GO:0052851">
    <property type="term" value="F:ferric-chelate reductase (NADPH) activity"/>
    <property type="evidence" value="ECO:0007669"/>
    <property type="project" value="TreeGrafter"/>
</dbReference>
<dbReference type="PANTHER" id="PTHR14239:SF0">
    <property type="entry name" value="F420-DEPENDENT NADP REDUCTASE"/>
    <property type="match status" value="1"/>
</dbReference>
<proteinExistence type="predicted"/>
<feature type="transmembrane region" description="Helical" evidence="3">
    <location>
        <begin position="381"/>
        <end position="403"/>
    </location>
</feature>
<organism evidence="5 6">
    <name type="scientific">Rhodosorus marinus</name>
    <dbReference type="NCBI Taxonomy" id="101924"/>
    <lineage>
        <taxon>Eukaryota</taxon>
        <taxon>Rhodophyta</taxon>
        <taxon>Stylonematophyceae</taxon>
        <taxon>Stylonematales</taxon>
        <taxon>Stylonemataceae</taxon>
        <taxon>Rhodosorus</taxon>
    </lineage>
</organism>
<dbReference type="InterPro" id="IPR051267">
    <property type="entry name" value="STEAP_metalloreductase"/>
</dbReference>
<dbReference type="SUPFAM" id="SSF51735">
    <property type="entry name" value="NAD(P)-binding Rossmann-fold domains"/>
    <property type="match status" value="1"/>
</dbReference>
<keyword evidence="3" id="KW-0472">Membrane</keyword>
<feature type="transmembrane region" description="Helical" evidence="3">
    <location>
        <begin position="230"/>
        <end position="253"/>
    </location>
</feature>
<reference evidence="5 6" key="1">
    <citation type="journal article" date="2023" name="Nat. Commun.">
        <title>Origin of minicircular mitochondrial genomes in red algae.</title>
        <authorList>
            <person name="Lee Y."/>
            <person name="Cho C.H."/>
            <person name="Lee Y.M."/>
            <person name="Park S.I."/>
            <person name="Yang J.H."/>
            <person name="West J.A."/>
            <person name="Bhattacharya D."/>
            <person name="Yoon H.S."/>
        </authorList>
    </citation>
    <scope>NUCLEOTIDE SEQUENCE [LARGE SCALE GENOMIC DNA]</scope>
    <source>
        <strain evidence="5 6">CCMP1338</strain>
        <tissue evidence="5">Whole cell</tissue>
    </source>
</reference>
<name>A0AAV8UM47_9RHOD</name>
<evidence type="ECO:0000259" key="4">
    <source>
        <dbReference type="Pfam" id="PF03807"/>
    </source>
</evidence>
<feature type="domain" description="Pyrroline-5-carboxylate reductase catalytic N-terminal" evidence="4">
    <location>
        <begin position="21"/>
        <end position="110"/>
    </location>
</feature>
<feature type="compositionally biased region" description="Polar residues" evidence="2">
    <location>
        <begin position="490"/>
        <end position="499"/>
    </location>
</feature>
<dbReference type="InterPro" id="IPR028939">
    <property type="entry name" value="P5C_Rdtase_cat_N"/>
</dbReference>
<keyword evidence="6" id="KW-1185">Reference proteome</keyword>
<feature type="transmembrane region" description="Helical" evidence="3">
    <location>
        <begin position="423"/>
        <end position="443"/>
    </location>
</feature>
<comment type="caution">
    <text evidence="5">The sequence shown here is derived from an EMBL/GenBank/DDBJ whole genome shotgun (WGS) entry which is preliminary data.</text>
</comment>
<dbReference type="Proteomes" id="UP001157974">
    <property type="component" value="Unassembled WGS sequence"/>
</dbReference>
<dbReference type="GO" id="GO:0008823">
    <property type="term" value="F:cupric reductase (NADH) activity"/>
    <property type="evidence" value="ECO:0007669"/>
    <property type="project" value="TreeGrafter"/>
</dbReference>
<dbReference type="AlphaFoldDB" id="A0AAV8UM47"/>
<feature type="transmembrane region" description="Helical" evidence="3">
    <location>
        <begin position="342"/>
        <end position="360"/>
    </location>
</feature>
<keyword evidence="3" id="KW-1133">Transmembrane helix</keyword>
<keyword evidence="3" id="KW-0812">Transmembrane</keyword>
<feature type="transmembrane region" description="Helical" evidence="3">
    <location>
        <begin position="273"/>
        <end position="294"/>
    </location>
</feature>
<keyword evidence="1" id="KW-0560">Oxidoreductase</keyword>
<evidence type="ECO:0000256" key="1">
    <source>
        <dbReference type="ARBA" id="ARBA00023002"/>
    </source>
</evidence>
<dbReference type="PANTHER" id="PTHR14239">
    <property type="entry name" value="DUDULIN-RELATED"/>
    <property type="match status" value="1"/>
</dbReference>
<dbReference type="Pfam" id="PF03807">
    <property type="entry name" value="F420_oxidored"/>
    <property type="match status" value="1"/>
</dbReference>
<dbReference type="GO" id="GO:0005886">
    <property type="term" value="C:plasma membrane"/>
    <property type="evidence" value="ECO:0007669"/>
    <property type="project" value="TreeGrafter"/>
</dbReference>
<evidence type="ECO:0000256" key="2">
    <source>
        <dbReference type="SAM" id="MobiDB-lite"/>
    </source>
</evidence>
<evidence type="ECO:0000313" key="6">
    <source>
        <dbReference type="Proteomes" id="UP001157974"/>
    </source>
</evidence>
<dbReference type="Gene3D" id="3.40.50.720">
    <property type="entry name" value="NAD(P)-binding Rossmann-like Domain"/>
    <property type="match status" value="1"/>
</dbReference>
<evidence type="ECO:0000256" key="3">
    <source>
        <dbReference type="SAM" id="Phobius"/>
    </source>
</evidence>
<dbReference type="EMBL" id="JAMWBK010000008">
    <property type="protein sequence ID" value="KAJ8902608.1"/>
    <property type="molecule type" value="Genomic_DNA"/>
</dbReference>
<feature type="region of interest" description="Disordered" evidence="2">
    <location>
        <begin position="475"/>
        <end position="499"/>
    </location>
</feature>
<accession>A0AAV8UM47</accession>
<dbReference type="InterPro" id="IPR036291">
    <property type="entry name" value="NAD(P)-bd_dom_sf"/>
</dbReference>
<gene>
    <name evidence="5" type="ORF">NDN08_005928</name>
</gene>